<name>A0AAD9TKU5_9ROSI</name>
<organism evidence="1 2">
    <name type="scientific">Dipteronia dyeriana</name>
    <dbReference type="NCBI Taxonomy" id="168575"/>
    <lineage>
        <taxon>Eukaryota</taxon>
        <taxon>Viridiplantae</taxon>
        <taxon>Streptophyta</taxon>
        <taxon>Embryophyta</taxon>
        <taxon>Tracheophyta</taxon>
        <taxon>Spermatophyta</taxon>
        <taxon>Magnoliopsida</taxon>
        <taxon>eudicotyledons</taxon>
        <taxon>Gunneridae</taxon>
        <taxon>Pentapetalae</taxon>
        <taxon>rosids</taxon>
        <taxon>malvids</taxon>
        <taxon>Sapindales</taxon>
        <taxon>Sapindaceae</taxon>
        <taxon>Hippocastanoideae</taxon>
        <taxon>Acereae</taxon>
        <taxon>Dipteronia</taxon>
    </lineage>
</organism>
<keyword evidence="2" id="KW-1185">Reference proteome</keyword>
<dbReference type="AlphaFoldDB" id="A0AAD9TKU5"/>
<sequence>MTRDSVSDTVSESDSLAIPKTSLQDLSSNFSRHLPHFMAAVPVEEAIAALSTFSLEDEQPEVQGPAVLVSTEKGSTESPVEYSDVNAYRWSLSEEKKALNQLLPSSMKHSQAHLSLETYQVLDLEMSRLHEIQRWQASAASKVLPVLVVLATSSEKDSRSLYKRVKINRLINIFKSDPVIPAFPDLHFSSAAILKELSMYFLEFSAQTHLLTLPAPHEIPPWEAQEYPVQNIVFYKIFLYDFMIRFASAMNQLLLLKSTDGADVEWGKEVKGNMWYGIIIVQKRGKLWLNLLAI</sequence>
<dbReference type="GO" id="GO:0030833">
    <property type="term" value="P:regulation of actin filament polymerization"/>
    <property type="evidence" value="ECO:0007669"/>
    <property type="project" value="InterPro"/>
</dbReference>
<dbReference type="EMBL" id="JANJYI010000008">
    <property type="protein sequence ID" value="KAK2637959.1"/>
    <property type="molecule type" value="Genomic_DNA"/>
</dbReference>
<evidence type="ECO:0000313" key="1">
    <source>
        <dbReference type="EMBL" id="KAK2637959.1"/>
    </source>
</evidence>
<evidence type="ECO:0000313" key="2">
    <source>
        <dbReference type="Proteomes" id="UP001280121"/>
    </source>
</evidence>
<gene>
    <name evidence="1" type="ORF">Ddye_025754</name>
</gene>
<comment type="caution">
    <text evidence="1">The sequence shown here is derived from an EMBL/GenBank/DDBJ whole genome shotgun (WGS) entry which is preliminary data.</text>
</comment>
<protein>
    <submittedName>
        <fullName evidence="1">Uncharacterized protein</fullName>
    </submittedName>
</protein>
<dbReference type="GO" id="GO:0031267">
    <property type="term" value="F:small GTPase binding"/>
    <property type="evidence" value="ECO:0007669"/>
    <property type="project" value="InterPro"/>
</dbReference>
<dbReference type="PIRSF" id="PIRSF008153">
    <property type="entry name" value="FMR1_interacting"/>
    <property type="match status" value="1"/>
</dbReference>
<dbReference type="InterPro" id="IPR008081">
    <property type="entry name" value="Cytoplasmic_FMR1-int"/>
</dbReference>
<accession>A0AAD9TKU5</accession>
<dbReference type="Proteomes" id="UP001280121">
    <property type="component" value="Unassembled WGS sequence"/>
</dbReference>
<dbReference type="PANTHER" id="PTHR12195">
    <property type="entry name" value="CYTOPLASMIC FMR1-INTERACTING PROTEIN-RELATED"/>
    <property type="match status" value="1"/>
</dbReference>
<reference evidence="1" key="1">
    <citation type="journal article" date="2023" name="Plant J.">
        <title>Genome sequences and population genomics provide insights into the demographic history, inbreeding, and mutation load of two 'living fossil' tree species of Dipteronia.</title>
        <authorList>
            <person name="Feng Y."/>
            <person name="Comes H.P."/>
            <person name="Chen J."/>
            <person name="Zhu S."/>
            <person name="Lu R."/>
            <person name="Zhang X."/>
            <person name="Li P."/>
            <person name="Qiu J."/>
            <person name="Olsen K.M."/>
            <person name="Qiu Y."/>
        </authorList>
    </citation>
    <scope>NUCLEOTIDE SEQUENCE</scope>
    <source>
        <strain evidence="1">KIB01</strain>
    </source>
</reference>
<proteinExistence type="predicted"/>